<evidence type="ECO:0000313" key="6">
    <source>
        <dbReference type="EMBL" id="CAG4989166.1"/>
    </source>
</evidence>
<evidence type="ECO:0000256" key="2">
    <source>
        <dbReference type="ARBA" id="ARBA00022980"/>
    </source>
</evidence>
<dbReference type="GO" id="GO:0003735">
    <property type="term" value="F:structural constituent of ribosome"/>
    <property type="evidence" value="ECO:0007669"/>
    <property type="project" value="InterPro"/>
</dbReference>
<dbReference type="InterPro" id="IPR000456">
    <property type="entry name" value="Ribosomal_bL17"/>
</dbReference>
<keyword evidence="7" id="KW-1185">Reference proteome</keyword>
<dbReference type="GO" id="GO:0006412">
    <property type="term" value="P:translation"/>
    <property type="evidence" value="ECO:0007669"/>
    <property type="project" value="UniProtKB-UniRule"/>
</dbReference>
<sequence>MRHGKKDNHLGRTASHRKAMLSNMASSLIIHKRIETTLAKAKELRKYVEPLLTRAKEDSTHNRRVVFSYLNDKESVKELFGTVSDKIADRPGGYTRIIKLGNRLGDAAEVALIELVDFNDALLLANADKPAKTRRSRRGGKKEAGEAVAVAAPAVEAPAVVADGDDLKIIEGIGPKIADLLVEGGIVTFADLAASTPEAIQEILDKAGPQYNVHNPSTWPAQAQLAADGKWDELKTLQDELIGGRDSE</sequence>
<dbReference type="InterPro" id="IPR036373">
    <property type="entry name" value="Ribosomal_bL17_sf"/>
</dbReference>
<protein>
    <recommendedName>
        <fullName evidence="4">Large ribosomal subunit protein bL17</fullName>
    </recommendedName>
</protein>
<dbReference type="FunFam" id="3.90.1030.10:FF:000001">
    <property type="entry name" value="50S ribosomal protein L17"/>
    <property type="match status" value="1"/>
</dbReference>
<comment type="caution">
    <text evidence="6">The sequence shown here is derived from an EMBL/GenBank/DDBJ whole genome shotgun (WGS) entry which is preliminary data.</text>
</comment>
<name>A0A916J830_9BACT</name>
<dbReference type="HAMAP" id="MF_01368">
    <property type="entry name" value="Ribosomal_bL17"/>
    <property type="match status" value="1"/>
</dbReference>
<comment type="subunit">
    <text evidence="4">Part of the 50S ribosomal subunit. Contacts protein L32.</text>
</comment>
<dbReference type="PROSITE" id="PS01167">
    <property type="entry name" value="RIBOSOMAL_L17"/>
    <property type="match status" value="1"/>
</dbReference>
<proteinExistence type="inferred from homology"/>
<dbReference type="EMBL" id="CAJRAF010000001">
    <property type="protein sequence ID" value="CAG4989166.1"/>
    <property type="molecule type" value="Genomic_DNA"/>
</dbReference>
<dbReference type="Gene3D" id="1.10.150.20">
    <property type="entry name" value="5' to 3' exonuclease, C-terminal subdomain"/>
    <property type="match status" value="1"/>
</dbReference>
<dbReference type="GO" id="GO:0022625">
    <property type="term" value="C:cytosolic large ribosomal subunit"/>
    <property type="evidence" value="ECO:0007669"/>
    <property type="project" value="TreeGrafter"/>
</dbReference>
<evidence type="ECO:0000313" key="7">
    <source>
        <dbReference type="Proteomes" id="UP000680038"/>
    </source>
</evidence>
<dbReference type="Pfam" id="PF01196">
    <property type="entry name" value="Ribosomal_L17"/>
    <property type="match status" value="1"/>
</dbReference>
<reference evidence="6" key="1">
    <citation type="submission" date="2021-04" db="EMBL/GenBank/DDBJ databases">
        <authorList>
            <person name="Rodrigo-Torres L."/>
            <person name="Arahal R. D."/>
            <person name="Lucena T."/>
        </authorList>
    </citation>
    <scope>NUCLEOTIDE SEQUENCE</scope>
    <source>
        <strain evidence="6">CECT 9275</strain>
    </source>
</reference>
<dbReference type="Proteomes" id="UP000680038">
    <property type="component" value="Unassembled WGS sequence"/>
</dbReference>
<dbReference type="AlphaFoldDB" id="A0A916J830"/>
<dbReference type="Pfam" id="PF14520">
    <property type="entry name" value="HHH_5"/>
    <property type="match status" value="1"/>
</dbReference>
<keyword evidence="3 4" id="KW-0687">Ribonucleoprotein</keyword>
<dbReference type="SUPFAM" id="SSF64263">
    <property type="entry name" value="Prokaryotic ribosomal protein L17"/>
    <property type="match status" value="1"/>
</dbReference>
<dbReference type="Gene3D" id="3.90.1030.10">
    <property type="entry name" value="Ribosomal protein L17"/>
    <property type="match status" value="1"/>
</dbReference>
<evidence type="ECO:0000256" key="3">
    <source>
        <dbReference type="ARBA" id="ARBA00023274"/>
    </source>
</evidence>
<dbReference type="RefSeq" id="WP_215237036.1">
    <property type="nucleotide sequence ID" value="NZ_CAJRAF010000001.1"/>
</dbReference>
<comment type="similarity">
    <text evidence="1 4 5">Belongs to the bacterial ribosomal protein bL17 family.</text>
</comment>
<organism evidence="6 7">
    <name type="scientific">Dyadobacter helix</name>
    <dbReference type="NCBI Taxonomy" id="2822344"/>
    <lineage>
        <taxon>Bacteria</taxon>
        <taxon>Pseudomonadati</taxon>
        <taxon>Bacteroidota</taxon>
        <taxon>Cytophagia</taxon>
        <taxon>Cytophagales</taxon>
        <taxon>Spirosomataceae</taxon>
        <taxon>Dyadobacter</taxon>
    </lineage>
</organism>
<dbReference type="InterPro" id="IPR047859">
    <property type="entry name" value="Ribosomal_bL17_CS"/>
</dbReference>
<dbReference type="PANTHER" id="PTHR14413:SF16">
    <property type="entry name" value="LARGE RIBOSOMAL SUBUNIT PROTEIN BL17M"/>
    <property type="match status" value="1"/>
</dbReference>
<gene>
    <name evidence="4" type="primary">rplQ</name>
    <name evidence="6" type="ORF">DYBT9275_00235</name>
</gene>
<keyword evidence="2 4" id="KW-0689">Ribosomal protein</keyword>
<evidence type="ECO:0000256" key="5">
    <source>
        <dbReference type="RuleBase" id="RU000660"/>
    </source>
</evidence>
<dbReference type="PANTHER" id="PTHR14413">
    <property type="entry name" value="RIBOSOMAL PROTEIN L17"/>
    <property type="match status" value="1"/>
</dbReference>
<evidence type="ECO:0000256" key="1">
    <source>
        <dbReference type="ARBA" id="ARBA00008777"/>
    </source>
</evidence>
<accession>A0A916J830</accession>
<dbReference type="NCBIfam" id="TIGR00059">
    <property type="entry name" value="L17"/>
    <property type="match status" value="1"/>
</dbReference>
<evidence type="ECO:0000256" key="4">
    <source>
        <dbReference type="HAMAP-Rule" id="MF_01368"/>
    </source>
</evidence>